<keyword evidence="4" id="KW-1185">Reference proteome</keyword>
<dbReference type="InterPro" id="IPR050987">
    <property type="entry name" value="AtrR-like"/>
</dbReference>
<keyword evidence="1" id="KW-0539">Nucleus</keyword>
<dbReference type="Pfam" id="PF00172">
    <property type="entry name" value="Zn_clus"/>
    <property type="match status" value="1"/>
</dbReference>
<dbReference type="Proteomes" id="UP000799766">
    <property type="component" value="Unassembled WGS sequence"/>
</dbReference>
<dbReference type="InterPro" id="IPR036864">
    <property type="entry name" value="Zn2-C6_fun-type_DNA-bd_sf"/>
</dbReference>
<dbReference type="InterPro" id="IPR001138">
    <property type="entry name" value="Zn2Cys6_DnaBD"/>
</dbReference>
<dbReference type="Gene3D" id="4.10.240.10">
    <property type="entry name" value="Zn(2)-C6 fungal-type DNA-binding domain"/>
    <property type="match status" value="1"/>
</dbReference>
<evidence type="ECO:0000313" key="3">
    <source>
        <dbReference type="EMBL" id="KAF2457615.1"/>
    </source>
</evidence>
<name>A0A6A6P0T4_9PEZI</name>
<evidence type="ECO:0000259" key="2">
    <source>
        <dbReference type="Pfam" id="PF00172"/>
    </source>
</evidence>
<gene>
    <name evidence="3" type="ORF">BDY21DRAFT_344343</name>
</gene>
<reference evidence="3" key="1">
    <citation type="journal article" date="2020" name="Stud. Mycol.">
        <title>101 Dothideomycetes genomes: a test case for predicting lifestyles and emergence of pathogens.</title>
        <authorList>
            <person name="Haridas S."/>
            <person name="Albert R."/>
            <person name="Binder M."/>
            <person name="Bloem J."/>
            <person name="Labutti K."/>
            <person name="Salamov A."/>
            <person name="Andreopoulos B."/>
            <person name="Baker S."/>
            <person name="Barry K."/>
            <person name="Bills G."/>
            <person name="Bluhm B."/>
            <person name="Cannon C."/>
            <person name="Castanera R."/>
            <person name="Culley D."/>
            <person name="Daum C."/>
            <person name="Ezra D."/>
            <person name="Gonzalez J."/>
            <person name="Henrissat B."/>
            <person name="Kuo A."/>
            <person name="Liang C."/>
            <person name="Lipzen A."/>
            <person name="Lutzoni F."/>
            <person name="Magnuson J."/>
            <person name="Mondo S."/>
            <person name="Nolan M."/>
            <person name="Ohm R."/>
            <person name="Pangilinan J."/>
            <person name="Park H.-J."/>
            <person name="Ramirez L."/>
            <person name="Alfaro M."/>
            <person name="Sun H."/>
            <person name="Tritt A."/>
            <person name="Yoshinaga Y."/>
            <person name="Zwiers L.-H."/>
            <person name="Turgeon B."/>
            <person name="Goodwin S."/>
            <person name="Spatafora J."/>
            <person name="Crous P."/>
            <person name="Grigoriev I."/>
        </authorList>
    </citation>
    <scope>NUCLEOTIDE SEQUENCE</scope>
    <source>
        <strain evidence="3">ATCC 16933</strain>
    </source>
</reference>
<sequence>MSASTLDFCFYYFFLNIAADARVAYDSVASMSWAQSANIPCSHVQCDEGKPCQRCLKSNVTCTYNRPPRQRGPTSKHVQNALSLQSQTPLDPNLGLPIAPAPAPSYVQEATSPVIRVPDSAARLESIGPLDVVSLLIGDFFNFLYALHPFPEEAVLRERLRQRHDLMDARFVALVSSIVGATALACPRNARARLLDAQQFGPSADPASFVNRCQQVCYEARGPGYLASITLNEDDAATSYFLGLIEASRRRLSQSARYFSECITILSTTYQPNLTAHDSGRRVFWAAYMGLRMLVQMGSVPKSALAANISVPLPAETGVNAGFNMAVRIYASYWKLVLGEDSDSSLGRREALAESKKSLENVLLSVPPIPSAKYQQVDPALGGDVDGDTNFDIQRVHLWISALATRSYLVAKSINIDGADMHQERLDILREMLKLLGGVDRNCVEWNLWNLVSKAGQVISICIGESESFIAVGERVSGYINILDSIDSTTDEESRERLWETFSKYQEQPPISEGLNGDIERPVKRQRMENF</sequence>
<dbReference type="CDD" id="cd00067">
    <property type="entry name" value="GAL4"/>
    <property type="match status" value="1"/>
</dbReference>
<feature type="domain" description="Zn(2)-C6 fungal-type" evidence="2">
    <location>
        <begin position="43"/>
        <end position="70"/>
    </location>
</feature>
<proteinExistence type="predicted"/>
<dbReference type="SUPFAM" id="SSF57701">
    <property type="entry name" value="Zn2/Cys6 DNA-binding domain"/>
    <property type="match status" value="1"/>
</dbReference>
<evidence type="ECO:0000313" key="4">
    <source>
        <dbReference type="Proteomes" id="UP000799766"/>
    </source>
</evidence>
<accession>A0A6A6P0T4</accession>
<protein>
    <recommendedName>
        <fullName evidence="2">Zn(2)-C6 fungal-type domain-containing protein</fullName>
    </recommendedName>
</protein>
<dbReference type="GO" id="GO:0000981">
    <property type="term" value="F:DNA-binding transcription factor activity, RNA polymerase II-specific"/>
    <property type="evidence" value="ECO:0007669"/>
    <property type="project" value="InterPro"/>
</dbReference>
<dbReference type="PANTHER" id="PTHR46910:SF40">
    <property type="entry name" value="ZN(II)2CYS6 TRANSCRIPTION FACTOR (EUROFUNG)"/>
    <property type="match status" value="1"/>
</dbReference>
<dbReference type="EMBL" id="MU001680">
    <property type="protein sequence ID" value="KAF2457615.1"/>
    <property type="molecule type" value="Genomic_DNA"/>
</dbReference>
<dbReference type="OrthoDB" id="5284003at2759"/>
<organism evidence="3 4">
    <name type="scientific">Lineolata rhizophorae</name>
    <dbReference type="NCBI Taxonomy" id="578093"/>
    <lineage>
        <taxon>Eukaryota</taxon>
        <taxon>Fungi</taxon>
        <taxon>Dikarya</taxon>
        <taxon>Ascomycota</taxon>
        <taxon>Pezizomycotina</taxon>
        <taxon>Dothideomycetes</taxon>
        <taxon>Dothideomycetes incertae sedis</taxon>
        <taxon>Lineolatales</taxon>
        <taxon>Lineolataceae</taxon>
        <taxon>Lineolata</taxon>
    </lineage>
</organism>
<evidence type="ECO:0000256" key="1">
    <source>
        <dbReference type="ARBA" id="ARBA00023242"/>
    </source>
</evidence>
<dbReference type="AlphaFoldDB" id="A0A6A6P0T4"/>
<dbReference type="GO" id="GO:0008270">
    <property type="term" value="F:zinc ion binding"/>
    <property type="evidence" value="ECO:0007669"/>
    <property type="project" value="InterPro"/>
</dbReference>
<dbReference type="CDD" id="cd12148">
    <property type="entry name" value="fungal_TF_MHR"/>
    <property type="match status" value="1"/>
</dbReference>
<dbReference type="PANTHER" id="PTHR46910">
    <property type="entry name" value="TRANSCRIPTION FACTOR PDR1"/>
    <property type="match status" value="1"/>
</dbReference>